<feature type="transmembrane region" description="Helical" evidence="2">
    <location>
        <begin position="23"/>
        <end position="43"/>
    </location>
</feature>
<feature type="transmembrane region" description="Helical" evidence="2">
    <location>
        <begin position="102"/>
        <end position="121"/>
    </location>
</feature>
<dbReference type="EMBL" id="KN817594">
    <property type="protein sequence ID" value="KJA18084.1"/>
    <property type="molecule type" value="Genomic_DNA"/>
</dbReference>
<keyword evidence="2" id="KW-0812">Transmembrane</keyword>
<gene>
    <name evidence="4" type="ORF">HYPSUDRAFT_218454</name>
</gene>
<keyword evidence="2" id="KW-0472">Membrane</keyword>
<dbReference type="AlphaFoldDB" id="A0A0D2NGJ5"/>
<dbReference type="Pfam" id="PF20151">
    <property type="entry name" value="DUF6533"/>
    <property type="match status" value="1"/>
</dbReference>
<evidence type="ECO:0000256" key="1">
    <source>
        <dbReference type="SAM" id="MobiDB-lite"/>
    </source>
</evidence>
<organism evidence="4 5">
    <name type="scientific">Hypholoma sublateritium (strain FD-334 SS-4)</name>
    <dbReference type="NCBI Taxonomy" id="945553"/>
    <lineage>
        <taxon>Eukaryota</taxon>
        <taxon>Fungi</taxon>
        <taxon>Dikarya</taxon>
        <taxon>Basidiomycota</taxon>
        <taxon>Agaricomycotina</taxon>
        <taxon>Agaricomycetes</taxon>
        <taxon>Agaricomycetidae</taxon>
        <taxon>Agaricales</taxon>
        <taxon>Agaricineae</taxon>
        <taxon>Strophariaceae</taxon>
        <taxon>Hypholoma</taxon>
    </lineage>
</organism>
<keyword evidence="2" id="KW-1133">Transmembrane helix</keyword>
<dbReference type="OrthoDB" id="3038990at2759"/>
<feature type="transmembrane region" description="Helical" evidence="2">
    <location>
        <begin position="230"/>
        <end position="246"/>
    </location>
</feature>
<feature type="transmembrane region" description="Helical" evidence="2">
    <location>
        <begin position="128"/>
        <end position="152"/>
    </location>
</feature>
<keyword evidence="5" id="KW-1185">Reference proteome</keyword>
<evidence type="ECO:0000313" key="5">
    <source>
        <dbReference type="Proteomes" id="UP000054270"/>
    </source>
</evidence>
<accession>A0A0D2NGJ5</accession>
<dbReference type="OMA" id="RMITIVF"/>
<feature type="transmembrane region" description="Helical" evidence="2">
    <location>
        <begin position="63"/>
        <end position="82"/>
    </location>
</feature>
<feature type="region of interest" description="Disordered" evidence="1">
    <location>
        <begin position="341"/>
        <end position="371"/>
    </location>
</feature>
<reference evidence="5" key="1">
    <citation type="submission" date="2014-04" db="EMBL/GenBank/DDBJ databases">
        <title>Evolutionary Origins and Diversification of the Mycorrhizal Mutualists.</title>
        <authorList>
            <consortium name="DOE Joint Genome Institute"/>
            <consortium name="Mycorrhizal Genomics Consortium"/>
            <person name="Kohler A."/>
            <person name="Kuo A."/>
            <person name="Nagy L.G."/>
            <person name="Floudas D."/>
            <person name="Copeland A."/>
            <person name="Barry K.W."/>
            <person name="Cichocki N."/>
            <person name="Veneault-Fourrey C."/>
            <person name="LaButti K."/>
            <person name="Lindquist E.A."/>
            <person name="Lipzen A."/>
            <person name="Lundell T."/>
            <person name="Morin E."/>
            <person name="Murat C."/>
            <person name="Riley R."/>
            <person name="Ohm R."/>
            <person name="Sun H."/>
            <person name="Tunlid A."/>
            <person name="Henrissat B."/>
            <person name="Grigoriev I.V."/>
            <person name="Hibbett D.S."/>
            <person name="Martin F."/>
        </authorList>
    </citation>
    <scope>NUCLEOTIDE SEQUENCE [LARGE SCALE GENOMIC DNA]</scope>
    <source>
        <strain evidence="5">FD-334 SS-4</strain>
    </source>
</reference>
<evidence type="ECO:0000313" key="4">
    <source>
        <dbReference type="EMBL" id="KJA18084.1"/>
    </source>
</evidence>
<dbReference type="STRING" id="945553.A0A0D2NGJ5"/>
<evidence type="ECO:0000256" key="2">
    <source>
        <dbReference type="SAM" id="Phobius"/>
    </source>
</evidence>
<protein>
    <recommendedName>
        <fullName evidence="3">DUF6533 domain-containing protein</fullName>
    </recommendedName>
</protein>
<feature type="transmembrane region" description="Helical" evidence="2">
    <location>
        <begin position="172"/>
        <end position="194"/>
    </location>
</feature>
<feature type="compositionally biased region" description="Basic and acidic residues" evidence="1">
    <location>
        <begin position="346"/>
        <end position="356"/>
    </location>
</feature>
<sequence length="371" mass="41248">MSNITDTPLPNPNTPLAFLDPKAAYQTSVSIYVLAGSAGVLIWDVLDNISSDYRLMFKHRMSFTTFVYFFSRLGSLGYVIASNIFETAPTGHCAAFETITDAFYPVSLGASALLFFLRLRAIYNRDRIVVFLFFLLWLSLVGTTMIVPIVIIGANIGDTKYCIDANVPPVTYAGLLSPLIHDTLVFFAISWRLVTNAHREMGFKDGIQSALYGKYLPSFTKGLLKDGQKYYLISLISNLVTVIMVFDTSVPIPMRSMCATPNIVLTNIMACRVYRNTKFGKIRETEVSTTTLDAKPRRETRIPAFPIFARSRAKNTTTALDSLDLPLSDITTKLHTTSSLGNFEISGDKSTQKESHQSFLVDVESQSARND</sequence>
<dbReference type="Proteomes" id="UP000054270">
    <property type="component" value="Unassembled WGS sequence"/>
</dbReference>
<feature type="domain" description="DUF6533" evidence="3">
    <location>
        <begin position="32"/>
        <end position="76"/>
    </location>
</feature>
<name>A0A0D2NGJ5_HYPSF</name>
<evidence type="ECO:0000259" key="3">
    <source>
        <dbReference type="Pfam" id="PF20151"/>
    </source>
</evidence>
<proteinExistence type="predicted"/>
<dbReference type="InterPro" id="IPR045340">
    <property type="entry name" value="DUF6533"/>
</dbReference>